<accession>M3VCC7</accession>
<dbReference type="AlphaFoldDB" id="M3VCC7"/>
<feature type="compositionally biased region" description="Polar residues" evidence="1">
    <location>
        <begin position="1"/>
        <end position="12"/>
    </location>
</feature>
<feature type="region of interest" description="Disordered" evidence="1">
    <location>
        <begin position="1"/>
        <end position="47"/>
    </location>
</feature>
<comment type="caution">
    <text evidence="2">The sequence shown here is derived from an EMBL/GenBank/DDBJ whole genome shotgun (WGS) entry which is preliminary data.</text>
</comment>
<gene>
    <name evidence="2" type="ORF">GM1_044_00310</name>
</gene>
<dbReference type="Proteomes" id="UP000035009">
    <property type="component" value="Unassembled WGS sequence"/>
</dbReference>
<name>M3VCC7_GORML</name>
<dbReference type="EMBL" id="BAOP01000044">
    <property type="protein sequence ID" value="GAC81783.1"/>
    <property type="molecule type" value="Genomic_DNA"/>
</dbReference>
<dbReference type="RefSeq" id="WP_008381811.1">
    <property type="nucleotide sequence ID" value="NZ_BAOP01000044.1"/>
</dbReference>
<organism evidence="2 3">
    <name type="scientific">Gordonia malaquae NBRC 108250</name>
    <dbReference type="NCBI Taxonomy" id="1223542"/>
    <lineage>
        <taxon>Bacteria</taxon>
        <taxon>Bacillati</taxon>
        <taxon>Actinomycetota</taxon>
        <taxon>Actinomycetes</taxon>
        <taxon>Mycobacteriales</taxon>
        <taxon>Gordoniaceae</taxon>
        <taxon>Gordonia</taxon>
    </lineage>
</organism>
<evidence type="ECO:0000313" key="3">
    <source>
        <dbReference type="Proteomes" id="UP000035009"/>
    </source>
</evidence>
<sequence length="95" mass="9795">MNSEADPTQTGFAHTGRTPERPSPGAMAAQAAQRNSEPGDPADHPVSGAVDELLEEAAMISAVVGDEFDLGAVSRQAQLLTQAHDALSAALEDAR</sequence>
<evidence type="ECO:0000313" key="2">
    <source>
        <dbReference type="EMBL" id="GAC81783.1"/>
    </source>
</evidence>
<dbReference type="eggNOG" id="ENOG5031W0X">
    <property type="taxonomic scope" value="Bacteria"/>
</dbReference>
<proteinExistence type="predicted"/>
<reference evidence="2 3" key="1">
    <citation type="submission" date="2013-02" db="EMBL/GenBank/DDBJ databases">
        <title>Whole genome shotgun sequence of Gordonia malaquae NBRC 108250.</title>
        <authorList>
            <person name="Yoshida I."/>
            <person name="Hosoyama A."/>
            <person name="Tsuchikane K."/>
            <person name="Ando Y."/>
            <person name="Baba S."/>
            <person name="Ohji S."/>
            <person name="Hamada M."/>
            <person name="Tamura T."/>
            <person name="Yamazoe A."/>
            <person name="Yamazaki S."/>
            <person name="Fujita N."/>
        </authorList>
    </citation>
    <scope>NUCLEOTIDE SEQUENCE [LARGE SCALE GENOMIC DNA]</scope>
    <source>
        <strain evidence="2 3">NBRC 108250</strain>
    </source>
</reference>
<keyword evidence="3" id="KW-1185">Reference proteome</keyword>
<evidence type="ECO:0000256" key="1">
    <source>
        <dbReference type="SAM" id="MobiDB-lite"/>
    </source>
</evidence>
<protein>
    <submittedName>
        <fullName evidence="2">Uncharacterized protein</fullName>
    </submittedName>
</protein>
<dbReference type="STRING" id="410332.SAMN04488550_2592"/>